<accession>M5EV14</accession>
<keyword evidence="2" id="KW-1185">Reference proteome</keyword>
<dbReference type="AlphaFoldDB" id="M5EV14"/>
<dbReference type="eggNOG" id="COG2020">
    <property type="taxonomic scope" value="Bacteria"/>
</dbReference>
<sequence>MSQDGVQSKALMIQSTGLIGIGIKTRLEEEFLRGELGAACDDYASRVPMLVPFAPNSYSIRNKAPPIE</sequence>
<protein>
    <submittedName>
        <fullName evidence="1">Uncharacterized protein</fullName>
    </submittedName>
</protein>
<name>M5EV14_9HYPH</name>
<dbReference type="OrthoDB" id="9816156at2"/>
<comment type="caution">
    <text evidence="1">The sequence shown here is derived from an EMBL/GenBank/DDBJ whole genome shotgun (WGS) entry which is preliminary data.</text>
</comment>
<proteinExistence type="predicted"/>
<dbReference type="RefSeq" id="WP_008876703.1">
    <property type="nucleotide sequence ID" value="NZ_CAUM01000134.1"/>
</dbReference>
<organism evidence="1 2">
    <name type="scientific">Mesorhizobium metallidurans STM 2683</name>
    <dbReference type="NCBI Taxonomy" id="1297569"/>
    <lineage>
        <taxon>Bacteria</taxon>
        <taxon>Pseudomonadati</taxon>
        <taxon>Pseudomonadota</taxon>
        <taxon>Alphaproteobacteria</taxon>
        <taxon>Hyphomicrobiales</taxon>
        <taxon>Phyllobacteriaceae</taxon>
        <taxon>Mesorhizobium</taxon>
    </lineage>
</organism>
<gene>
    <name evidence="1" type="ORF">MESS2_650050</name>
</gene>
<evidence type="ECO:0000313" key="2">
    <source>
        <dbReference type="Proteomes" id="UP000012062"/>
    </source>
</evidence>
<reference evidence="1 2" key="1">
    <citation type="submission" date="2013-02" db="EMBL/GenBank/DDBJ databases">
        <authorList>
            <person name="Genoscope - CEA"/>
        </authorList>
    </citation>
    <scope>NUCLEOTIDE SEQUENCE [LARGE SCALE GENOMIC DNA]</scope>
    <source>
        <strain evidence="1 2">STM 2683</strain>
    </source>
</reference>
<dbReference type="EMBL" id="CAUM01000134">
    <property type="protein sequence ID" value="CCV07825.1"/>
    <property type="molecule type" value="Genomic_DNA"/>
</dbReference>
<dbReference type="STRING" id="1297569.MESS2_650050"/>
<evidence type="ECO:0000313" key="1">
    <source>
        <dbReference type="EMBL" id="CCV07825.1"/>
    </source>
</evidence>
<dbReference type="Proteomes" id="UP000012062">
    <property type="component" value="Unassembled WGS sequence"/>
</dbReference>